<evidence type="ECO:0000313" key="3">
    <source>
        <dbReference type="Proteomes" id="UP000605148"/>
    </source>
</evidence>
<name>A0A916TLJ8_9HYPH</name>
<evidence type="ECO:0000259" key="1">
    <source>
        <dbReference type="PROSITE" id="PS51186"/>
    </source>
</evidence>
<accession>A0A916TLJ8</accession>
<dbReference type="InterPro" id="IPR000182">
    <property type="entry name" value="GNAT_dom"/>
</dbReference>
<organism evidence="2 3">
    <name type="scientific">Roseibium aquae</name>
    <dbReference type="NCBI Taxonomy" id="1323746"/>
    <lineage>
        <taxon>Bacteria</taxon>
        <taxon>Pseudomonadati</taxon>
        <taxon>Pseudomonadota</taxon>
        <taxon>Alphaproteobacteria</taxon>
        <taxon>Hyphomicrobiales</taxon>
        <taxon>Stappiaceae</taxon>
        <taxon>Roseibium</taxon>
    </lineage>
</organism>
<comment type="caution">
    <text evidence="2">The sequence shown here is derived from an EMBL/GenBank/DDBJ whole genome shotgun (WGS) entry which is preliminary data.</text>
</comment>
<reference evidence="2" key="1">
    <citation type="journal article" date="2014" name="Int. J. Syst. Evol. Microbiol.">
        <title>Complete genome sequence of Corynebacterium casei LMG S-19264T (=DSM 44701T), isolated from a smear-ripened cheese.</title>
        <authorList>
            <consortium name="US DOE Joint Genome Institute (JGI-PGF)"/>
            <person name="Walter F."/>
            <person name="Albersmeier A."/>
            <person name="Kalinowski J."/>
            <person name="Ruckert C."/>
        </authorList>
    </citation>
    <scope>NUCLEOTIDE SEQUENCE</scope>
    <source>
        <strain evidence="2">CGMCC 1.12426</strain>
    </source>
</reference>
<dbReference type="AlphaFoldDB" id="A0A916TLJ8"/>
<gene>
    <name evidence="2" type="ORF">GCM10011316_31360</name>
</gene>
<dbReference type="PROSITE" id="PS51186">
    <property type="entry name" value="GNAT"/>
    <property type="match status" value="1"/>
</dbReference>
<dbReference type="RefSeq" id="WP_150497402.1">
    <property type="nucleotide sequence ID" value="NZ_BMFA01000010.1"/>
</dbReference>
<dbReference type="InterPro" id="IPR016181">
    <property type="entry name" value="Acyl_CoA_acyltransferase"/>
</dbReference>
<dbReference type="SUPFAM" id="SSF55729">
    <property type="entry name" value="Acyl-CoA N-acyltransferases (Nat)"/>
    <property type="match status" value="1"/>
</dbReference>
<reference evidence="2" key="2">
    <citation type="submission" date="2020-09" db="EMBL/GenBank/DDBJ databases">
        <authorList>
            <person name="Sun Q."/>
            <person name="Zhou Y."/>
        </authorList>
    </citation>
    <scope>NUCLEOTIDE SEQUENCE</scope>
    <source>
        <strain evidence="2">CGMCC 1.12426</strain>
    </source>
</reference>
<sequence>MSSIGLPRRVHAQDEQRLLCHFLQLDSNDRRYRFGSPVSDGKLQDYVQMIVLQDDTLFAVEDTNLHFIGVAHLSMEAEHAHIGVSVLQGWRGKGVAKSLVRRCLQRARNADVKVVHMTRLMDNRPMAVLEKKLGFVTYSTGAETEAEKTISGLTLCSLIAEGLDNWLAVIDHNHKVQNLVIRQCCEGSASATEATGQLR</sequence>
<evidence type="ECO:0000313" key="2">
    <source>
        <dbReference type="EMBL" id="GGB56998.1"/>
    </source>
</evidence>
<dbReference type="Proteomes" id="UP000605148">
    <property type="component" value="Unassembled WGS sequence"/>
</dbReference>
<dbReference type="Pfam" id="PF00583">
    <property type="entry name" value="Acetyltransf_1"/>
    <property type="match status" value="1"/>
</dbReference>
<dbReference type="OrthoDB" id="7843527at2"/>
<dbReference type="EMBL" id="BMFA01000010">
    <property type="protein sequence ID" value="GGB56998.1"/>
    <property type="molecule type" value="Genomic_DNA"/>
</dbReference>
<dbReference type="GO" id="GO:0016747">
    <property type="term" value="F:acyltransferase activity, transferring groups other than amino-acyl groups"/>
    <property type="evidence" value="ECO:0007669"/>
    <property type="project" value="InterPro"/>
</dbReference>
<proteinExistence type="predicted"/>
<dbReference type="Gene3D" id="3.40.630.30">
    <property type="match status" value="1"/>
</dbReference>
<feature type="domain" description="N-acetyltransferase" evidence="1">
    <location>
        <begin position="18"/>
        <end position="151"/>
    </location>
</feature>
<protein>
    <recommendedName>
        <fullName evidence="1">N-acetyltransferase domain-containing protein</fullName>
    </recommendedName>
</protein>
<keyword evidence="3" id="KW-1185">Reference proteome</keyword>
<dbReference type="CDD" id="cd04301">
    <property type="entry name" value="NAT_SF"/>
    <property type="match status" value="1"/>
</dbReference>